<dbReference type="AlphaFoldDB" id="A0A1I1XFJ6"/>
<evidence type="ECO:0000313" key="2">
    <source>
        <dbReference type="Proteomes" id="UP000199323"/>
    </source>
</evidence>
<organism evidence="1 2">
    <name type="scientific">Actinacidiphila alni</name>
    <dbReference type="NCBI Taxonomy" id="380248"/>
    <lineage>
        <taxon>Bacteria</taxon>
        <taxon>Bacillati</taxon>
        <taxon>Actinomycetota</taxon>
        <taxon>Actinomycetes</taxon>
        <taxon>Kitasatosporales</taxon>
        <taxon>Streptomycetaceae</taxon>
        <taxon>Actinacidiphila</taxon>
    </lineage>
</organism>
<sequence>MLDLAMGSGWPIDLSQQENEADMYVDYVRVWS</sequence>
<dbReference type="Gene3D" id="2.60.120.200">
    <property type="match status" value="1"/>
</dbReference>
<evidence type="ECO:0000313" key="1">
    <source>
        <dbReference type="EMBL" id="SFE06092.1"/>
    </source>
</evidence>
<keyword evidence="2" id="KW-1185">Reference proteome</keyword>
<gene>
    <name evidence="1" type="ORF">SAMN05216251_101352</name>
</gene>
<reference evidence="1 2" key="1">
    <citation type="submission" date="2016-10" db="EMBL/GenBank/DDBJ databases">
        <authorList>
            <person name="de Groot N.N."/>
        </authorList>
    </citation>
    <scope>NUCLEOTIDE SEQUENCE [LARGE SCALE GENOMIC DNA]</scope>
    <source>
        <strain evidence="1 2">CGMCC 4.3510</strain>
    </source>
</reference>
<protein>
    <submittedName>
        <fullName evidence="1">Uncharacterized protein</fullName>
    </submittedName>
</protein>
<dbReference type="EMBL" id="FONG01000001">
    <property type="protein sequence ID" value="SFE06092.1"/>
    <property type="molecule type" value="Genomic_DNA"/>
</dbReference>
<name>A0A1I1XFJ6_9ACTN</name>
<dbReference type="SUPFAM" id="SSF49899">
    <property type="entry name" value="Concanavalin A-like lectins/glucanases"/>
    <property type="match status" value="1"/>
</dbReference>
<accession>A0A1I1XFJ6</accession>
<dbReference type="InterPro" id="IPR013320">
    <property type="entry name" value="ConA-like_dom_sf"/>
</dbReference>
<proteinExistence type="predicted"/>
<dbReference type="Proteomes" id="UP000199323">
    <property type="component" value="Unassembled WGS sequence"/>
</dbReference>